<feature type="compositionally biased region" description="Basic and acidic residues" evidence="1">
    <location>
        <begin position="649"/>
        <end position="674"/>
    </location>
</feature>
<dbReference type="Proteomes" id="UP000254631">
    <property type="component" value="Unassembled WGS sequence"/>
</dbReference>
<sequence>MPIPLLNFKHFQNDNSIFRSTTHHNHMVSRGTFPGNPKTWFAKVCSDPASARNEVLAQEFFRLIIPHQPETLIAKDEAQNNYYVYSEEVEGFKNLPYGQGKSFEDGTFTGLGQAVFVSVFMQEVDLKNGNIGLDKDGRVIKIDGDQCIVSMLGVDQRFDLTPKVIDSLPRPVDFATNNWLDYKSSYFSLQRILQPTITNNEVFRSEVNQAMLKICLIPDEYIERFVSAYIPDGHKPDKQGYIDLIKSRRDVLRLSAVKNESFRNYLSEPAAQEDAKHFMEHMRSFKSGGEPVLASQQERSQLTIDLALQNLKLETAFIQQSEKVATVKNAVEKEAFADQENELAMVFRFQMEMKKQAQLSDSSFISIISRSSQASAEKTAYQNFLNKSVNPVMEKCFAALVRNDLKQLEQVLAEFPNNEKWSAFNLQESEVAKAQMDAIKRLIEERIFIRGKILPVLEQCKDAIDKKDIPAALQALSAFPPDKDMSKTTSISSGLKGQIIEMKQDAIENLNAIAQQSAISTPVIDDAEKVESGYSPLLVEITKQIEALESEHCEDLPKLEMHLTTVNDCLDTVEFLISERIKQHGASEDPLELSSLEELRSRLQKIKKTDENALNAYPKDNAEITQTETQPSQVLPQTSNNTNPAKRTIKSDYDVDSENKVTKIGEDRPGFKPE</sequence>
<dbReference type="RefSeq" id="WP_027220060.1">
    <property type="nucleotide sequence ID" value="NZ_CAXYJC010000001.1"/>
</dbReference>
<accession>A0A378K8I1</accession>
<gene>
    <name evidence="2" type="primary">sdeC_1</name>
    <name evidence="2" type="ORF">NCTC12000_01776</name>
</gene>
<feature type="compositionally biased region" description="Polar residues" evidence="1">
    <location>
        <begin position="624"/>
        <end position="645"/>
    </location>
</feature>
<dbReference type="AlphaFoldDB" id="A0A378K8I1"/>
<evidence type="ECO:0000313" key="2">
    <source>
        <dbReference type="EMBL" id="STX79781.1"/>
    </source>
</evidence>
<proteinExistence type="predicted"/>
<feature type="region of interest" description="Disordered" evidence="1">
    <location>
        <begin position="624"/>
        <end position="674"/>
    </location>
</feature>
<name>A0A378K8I1_LEGPN</name>
<evidence type="ECO:0000256" key="1">
    <source>
        <dbReference type="SAM" id="MobiDB-lite"/>
    </source>
</evidence>
<evidence type="ECO:0000313" key="3">
    <source>
        <dbReference type="Proteomes" id="UP000254631"/>
    </source>
</evidence>
<reference evidence="2 3" key="1">
    <citation type="submission" date="2018-06" db="EMBL/GenBank/DDBJ databases">
        <authorList>
            <consortium name="Pathogen Informatics"/>
            <person name="Doyle S."/>
        </authorList>
    </citation>
    <scope>NUCLEOTIDE SEQUENCE [LARGE SCALE GENOMIC DNA]</scope>
    <source>
        <strain evidence="2 3">NCTC12000</strain>
    </source>
</reference>
<organism evidence="2 3">
    <name type="scientific">Legionella pneumophila</name>
    <dbReference type="NCBI Taxonomy" id="446"/>
    <lineage>
        <taxon>Bacteria</taxon>
        <taxon>Pseudomonadati</taxon>
        <taxon>Pseudomonadota</taxon>
        <taxon>Gammaproteobacteria</taxon>
        <taxon>Legionellales</taxon>
        <taxon>Legionellaceae</taxon>
        <taxon>Legionella</taxon>
    </lineage>
</organism>
<protein>
    <submittedName>
        <fullName evidence="2">SdeC protein, substrate of the Dot/Icm system</fullName>
    </submittedName>
</protein>
<dbReference type="EMBL" id="UGOL01000001">
    <property type="protein sequence ID" value="STX79781.1"/>
    <property type="molecule type" value="Genomic_DNA"/>
</dbReference>